<evidence type="ECO:0000256" key="1">
    <source>
        <dbReference type="ARBA" id="ARBA00004651"/>
    </source>
</evidence>
<dbReference type="PRINTS" id="PR01806">
    <property type="entry name" value="VIRFACTRMVIN"/>
</dbReference>
<gene>
    <name evidence="10" type="ORF">CHO01_39290</name>
    <name evidence="11" type="ORF">HNR08_003226</name>
</gene>
<feature type="transmembrane region" description="Helical" evidence="9">
    <location>
        <begin position="335"/>
        <end position="362"/>
    </location>
</feature>
<dbReference type="PANTHER" id="PTHR47019:SF1">
    <property type="entry name" value="LIPID II FLIPPASE MURJ"/>
    <property type="match status" value="1"/>
</dbReference>
<dbReference type="InterPro" id="IPR004268">
    <property type="entry name" value="MurJ"/>
</dbReference>
<keyword evidence="4" id="KW-0133">Cell shape</keyword>
<proteinExistence type="predicted"/>
<feature type="compositionally biased region" description="Basic and acidic residues" evidence="8">
    <location>
        <begin position="565"/>
        <end position="577"/>
    </location>
</feature>
<comment type="caution">
    <text evidence="10">The sequence shown here is derived from an EMBL/GenBank/DDBJ whole genome shotgun (WGS) entry which is preliminary data.</text>
</comment>
<feature type="transmembrane region" description="Helical" evidence="9">
    <location>
        <begin position="57"/>
        <end position="80"/>
    </location>
</feature>
<dbReference type="GO" id="GO:0005886">
    <property type="term" value="C:plasma membrane"/>
    <property type="evidence" value="ECO:0007669"/>
    <property type="project" value="UniProtKB-SubCell"/>
</dbReference>
<evidence type="ECO:0000256" key="2">
    <source>
        <dbReference type="ARBA" id="ARBA00022475"/>
    </source>
</evidence>
<dbReference type="RefSeq" id="WP_146840809.1">
    <property type="nucleotide sequence ID" value="NZ_BJVQ01000113.1"/>
</dbReference>
<keyword evidence="2" id="KW-1003">Cell membrane</keyword>
<feature type="transmembrane region" description="Helical" evidence="9">
    <location>
        <begin position="133"/>
        <end position="154"/>
    </location>
</feature>
<feature type="region of interest" description="Disordered" evidence="8">
    <location>
        <begin position="552"/>
        <end position="577"/>
    </location>
</feature>
<dbReference type="GO" id="GO:0015648">
    <property type="term" value="F:lipid-linked peptidoglycan transporter activity"/>
    <property type="evidence" value="ECO:0007669"/>
    <property type="project" value="TreeGrafter"/>
</dbReference>
<keyword evidence="6 9" id="KW-1133">Transmembrane helix</keyword>
<keyword evidence="3 9" id="KW-0812">Transmembrane</keyword>
<comment type="subcellular location">
    <subcellularLocation>
        <location evidence="1">Cell membrane</location>
        <topology evidence="1">Multi-pass membrane protein</topology>
    </subcellularLocation>
</comment>
<dbReference type="GO" id="GO:0008360">
    <property type="term" value="P:regulation of cell shape"/>
    <property type="evidence" value="ECO:0007669"/>
    <property type="project" value="UniProtKB-KW"/>
</dbReference>
<evidence type="ECO:0000256" key="9">
    <source>
        <dbReference type="SAM" id="Phobius"/>
    </source>
</evidence>
<dbReference type="OrthoDB" id="4350032at2"/>
<feature type="transmembrane region" description="Helical" evidence="9">
    <location>
        <begin position="506"/>
        <end position="529"/>
    </location>
</feature>
<reference evidence="10 12" key="1">
    <citation type="submission" date="2019-07" db="EMBL/GenBank/DDBJ databases">
        <title>Whole genome shotgun sequence of Cellulomonas hominis NBRC 16055.</title>
        <authorList>
            <person name="Hosoyama A."/>
            <person name="Uohara A."/>
            <person name="Ohji S."/>
            <person name="Ichikawa N."/>
        </authorList>
    </citation>
    <scope>NUCLEOTIDE SEQUENCE [LARGE SCALE GENOMIC DNA]</scope>
    <source>
        <strain evidence="10 12">NBRC 16055</strain>
    </source>
</reference>
<dbReference type="GO" id="GO:0009252">
    <property type="term" value="P:peptidoglycan biosynthetic process"/>
    <property type="evidence" value="ECO:0007669"/>
    <property type="project" value="UniProtKB-KW"/>
</dbReference>
<evidence type="ECO:0000256" key="3">
    <source>
        <dbReference type="ARBA" id="ARBA00022692"/>
    </source>
</evidence>
<feature type="transmembrane region" description="Helical" evidence="9">
    <location>
        <begin position="294"/>
        <end position="314"/>
    </location>
</feature>
<evidence type="ECO:0000256" key="8">
    <source>
        <dbReference type="SAM" id="MobiDB-lite"/>
    </source>
</evidence>
<feature type="transmembrane region" description="Helical" evidence="9">
    <location>
        <begin position="208"/>
        <end position="230"/>
    </location>
</feature>
<dbReference type="Proteomes" id="UP000564629">
    <property type="component" value="Unassembled WGS sequence"/>
</dbReference>
<evidence type="ECO:0000313" key="10">
    <source>
        <dbReference type="EMBL" id="GEL48813.1"/>
    </source>
</evidence>
<dbReference type="Pfam" id="PF03023">
    <property type="entry name" value="MurJ"/>
    <property type="match status" value="1"/>
</dbReference>
<evidence type="ECO:0000313" key="11">
    <source>
        <dbReference type="EMBL" id="MBB5474490.1"/>
    </source>
</evidence>
<feature type="transmembrane region" description="Helical" evidence="9">
    <location>
        <begin position="251"/>
        <end position="274"/>
    </location>
</feature>
<feature type="transmembrane region" description="Helical" evidence="9">
    <location>
        <begin position="368"/>
        <end position="392"/>
    </location>
</feature>
<dbReference type="PANTHER" id="PTHR47019">
    <property type="entry name" value="LIPID II FLIPPASE MURJ"/>
    <property type="match status" value="1"/>
</dbReference>
<feature type="transmembrane region" description="Helical" evidence="9">
    <location>
        <begin position="440"/>
        <end position="460"/>
    </location>
</feature>
<dbReference type="GO" id="GO:0034204">
    <property type="term" value="P:lipid translocation"/>
    <property type="evidence" value="ECO:0007669"/>
    <property type="project" value="TreeGrafter"/>
</dbReference>
<accession>A0A511FHX1</accession>
<keyword evidence="7 9" id="KW-0472">Membrane</keyword>
<organism evidence="10 12">
    <name type="scientific">Cellulomonas hominis</name>
    <dbReference type="NCBI Taxonomy" id="156981"/>
    <lineage>
        <taxon>Bacteria</taxon>
        <taxon>Bacillati</taxon>
        <taxon>Actinomycetota</taxon>
        <taxon>Actinomycetes</taxon>
        <taxon>Micrococcales</taxon>
        <taxon>Cellulomonadaceae</taxon>
        <taxon>Cellulomonas</taxon>
    </lineage>
</organism>
<evidence type="ECO:0000256" key="5">
    <source>
        <dbReference type="ARBA" id="ARBA00022984"/>
    </source>
</evidence>
<dbReference type="EMBL" id="BJVQ01000113">
    <property type="protein sequence ID" value="GEL48813.1"/>
    <property type="molecule type" value="Genomic_DNA"/>
</dbReference>
<evidence type="ECO:0000256" key="7">
    <source>
        <dbReference type="ARBA" id="ARBA00023136"/>
    </source>
</evidence>
<evidence type="ECO:0000313" key="12">
    <source>
        <dbReference type="Proteomes" id="UP000321723"/>
    </source>
</evidence>
<dbReference type="EMBL" id="JACHDN010000001">
    <property type="protein sequence ID" value="MBB5474490.1"/>
    <property type="molecule type" value="Genomic_DNA"/>
</dbReference>
<name>A0A511FHX1_9CELL</name>
<evidence type="ECO:0000313" key="13">
    <source>
        <dbReference type="Proteomes" id="UP000564629"/>
    </source>
</evidence>
<dbReference type="Proteomes" id="UP000321723">
    <property type="component" value="Unassembled WGS sequence"/>
</dbReference>
<reference evidence="11 13" key="2">
    <citation type="submission" date="2020-08" db="EMBL/GenBank/DDBJ databases">
        <title>Sequencing the genomes of 1000 actinobacteria strains.</title>
        <authorList>
            <person name="Klenk H.-P."/>
        </authorList>
    </citation>
    <scope>NUCLEOTIDE SEQUENCE [LARGE SCALE GENOMIC DNA]</scope>
    <source>
        <strain evidence="11 13">DSM 9581</strain>
    </source>
</reference>
<feature type="transmembrane region" description="Helical" evidence="9">
    <location>
        <begin position="92"/>
        <end position="113"/>
    </location>
</feature>
<protein>
    <submittedName>
        <fullName evidence="10">Membrane protein</fullName>
    </submittedName>
    <submittedName>
        <fullName evidence="11">Putative peptidoglycan lipid II flippase</fullName>
    </submittedName>
</protein>
<evidence type="ECO:0000256" key="6">
    <source>
        <dbReference type="ARBA" id="ARBA00022989"/>
    </source>
</evidence>
<feature type="transmembrane region" description="Helical" evidence="9">
    <location>
        <begin position="161"/>
        <end position="182"/>
    </location>
</feature>
<feature type="transmembrane region" description="Helical" evidence="9">
    <location>
        <begin position="472"/>
        <end position="494"/>
    </location>
</feature>
<sequence length="577" mass="57567">MSRRGVLSGLAGAAALISVVTVVSRLLGFARNLVFANAVGAEAVGDAYNWANTLPNVLFEVAAGGALAGALIPVIAGPLARGMRDDVSRIASGMLGWTLGGLTLIGAALALAAHPIAVLADLGSPAERDLVAFFIRVFAVQLPLYGLAVVLSGVLQAQKKFFWPAFAPVLSSLVVIATYAGYGRLLAGAGLSADTADVAGLPPGAAELLAWGTTAGVLAMGLPLLVPVWRSGVRLRLGLRFPEGVASRARSLALAGIGGLVAQQVSVLATITLSRRYGGDGALTVFQSMVQPTYLLPYAVLAVPLATSTFPRLAAAAARADRAGYAPLAAVTTRAVLVAGGAGAALLAAVAPAVATVFSVIGSGRTELIASMDVALTLIAPGLLGLGLIFHVSRALYALERGRLAVLAVSSGWATVVVASWVACAILVPGAKDGPATLRALGIGTSTGMLVAAVVLVLVLRAAAGAEAVRGILRTSAVLLVGGTVGAVVGRWTVDTVQALTDGLPGAIAAAAGGGAVAGAVVVALVWGLDRTTLTGLVRRGGAAVTPADVPLDAAVPGTLPPEPPAHDDDPARKADR</sequence>
<feature type="transmembrane region" description="Helical" evidence="9">
    <location>
        <begin position="404"/>
        <end position="428"/>
    </location>
</feature>
<dbReference type="AlphaFoldDB" id="A0A511FHX1"/>
<evidence type="ECO:0000256" key="4">
    <source>
        <dbReference type="ARBA" id="ARBA00022960"/>
    </source>
</evidence>
<keyword evidence="12" id="KW-1185">Reference proteome</keyword>
<dbReference type="InterPro" id="IPR051050">
    <property type="entry name" value="Lipid_II_flippase_MurJ/MviN"/>
</dbReference>
<keyword evidence="5" id="KW-0573">Peptidoglycan synthesis</keyword>